<proteinExistence type="predicted"/>
<organism evidence="1 2">
    <name type="scientific">Chaetomium tenue</name>
    <dbReference type="NCBI Taxonomy" id="1854479"/>
    <lineage>
        <taxon>Eukaryota</taxon>
        <taxon>Fungi</taxon>
        <taxon>Dikarya</taxon>
        <taxon>Ascomycota</taxon>
        <taxon>Pezizomycotina</taxon>
        <taxon>Sordariomycetes</taxon>
        <taxon>Sordariomycetidae</taxon>
        <taxon>Sordariales</taxon>
        <taxon>Chaetomiaceae</taxon>
        <taxon>Chaetomium</taxon>
    </lineage>
</organism>
<dbReference type="Proteomes" id="UP000724584">
    <property type="component" value="Unassembled WGS sequence"/>
</dbReference>
<name>A0ACB7NXB1_9PEZI</name>
<dbReference type="EMBL" id="JAGIZQ010000006">
    <property type="protein sequence ID" value="KAH6622917.1"/>
    <property type="molecule type" value="Genomic_DNA"/>
</dbReference>
<evidence type="ECO:0000313" key="2">
    <source>
        <dbReference type="Proteomes" id="UP000724584"/>
    </source>
</evidence>
<comment type="caution">
    <text evidence="1">The sequence shown here is derived from an EMBL/GenBank/DDBJ whole genome shotgun (WGS) entry which is preliminary data.</text>
</comment>
<keyword evidence="2" id="KW-1185">Reference proteome</keyword>
<accession>A0ACB7NXB1</accession>
<protein>
    <submittedName>
        <fullName evidence="1">Uncharacterized protein</fullName>
    </submittedName>
</protein>
<gene>
    <name evidence="1" type="ORF">F5144DRAFT_345240</name>
</gene>
<reference evidence="1 2" key="1">
    <citation type="journal article" date="2021" name="Nat. Commun.">
        <title>Genetic determinants of endophytism in the Arabidopsis root mycobiome.</title>
        <authorList>
            <person name="Mesny F."/>
            <person name="Miyauchi S."/>
            <person name="Thiergart T."/>
            <person name="Pickel B."/>
            <person name="Atanasova L."/>
            <person name="Karlsson M."/>
            <person name="Huettel B."/>
            <person name="Barry K.W."/>
            <person name="Haridas S."/>
            <person name="Chen C."/>
            <person name="Bauer D."/>
            <person name="Andreopoulos W."/>
            <person name="Pangilinan J."/>
            <person name="LaButti K."/>
            <person name="Riley R."/>
            <person name="Lipzen A."/>
            <person name="Clum A."/>
            <person name="Drula E."/>
            <person name="Henrissat B."/>
            <person name="Kohler A."/>
            <person name="Grigoriev I.V."/>
            <person name="Martin F.M."/>
            <person name="Hacquard S."/>
        </authorList>
    </citation>
    <scope>NUCLEOTIDE SEQUENCE [LARGE SCALE GENOMIC DNA]</scope>
    <source>
        <strain evidence="1 2">MPI-SDFR-AT-0079</strain>
    </source>
</reference>
<sequence>MPVRLGASAMRAAGWLRSSLVCPSGTCTGFSSLLPRQRKAARGPREQRTIPGRPRWAGPCQAWSWEISVGCWAVRREERSGWCGTGQGPVLNPIAEEIGHIVVLASWQMRVEIGDQDGCEKDARNSMFFFSLEKLANAVPFQPGLVVYCSSSSRIHLGVQWGFPSKDNRKKNEER</sequence>
<evidence type="ECO:0000313" key="1">
    <source>
        <dbReference type="EMBL" id="KAH6622917.1"/>
    </source>
</evidence>